<sequence length="93" mass="9923">MQWNLLLAGTGLATGITVLISKRRRRRPLSAGETVDIARAAMRSIRRNSPRSGRDTFQRGRGVPDRHSAAIAENAAYGDAANFDTGGGGRGTD</sequence>
<accession>A0A3N9X5W0</accession>
<protein>
    <submittedName>
        <fullName evidence="1">Uncharacterized protein</fullName>
    </submittedName>
</protein>
<dbReference type="EMBL" id="QGSZ01000087">
    <property type="protein sequence ID" value="RQX08478.1"/>
    <property type="molecule type" value="Genomic_DNA"/>
</dbReference>
<reference evidence="1 2" key="1">
    <citation type="submission" date="2018-05" db="EMBL/GenBank/DDBJ databases">
        <title>Micromonospora from Atacama Desert.</title>
        <authorList>
            <person name="Carro L."/>
            <person name="Goodfellow M."/>
            <person name="Klenk H.-P."/>
        </authorList>
    </citation>
    <scope>NUCLEOTIDE SEQUENCE [LARGE SCALE GENOMIC DNA]</scope>
    <source>
        <strain evidence="1 2">LB39</strain>
    </source>
</reference>
<evidence type="ECO:0000313" key="1">
    <source>
        <dbReference type="EMBL" id="RQX08478.1"/>
    </source>
</evidence>
<dbReference type="AlphaFoldDB" id="A0A3N9X5W0"/>
<gene>
    <name evidence="1" type="ORF">DLJ59_01635</name>
</gene>
<name>A0A3N9X5W0_9ACTN</name>
<keyword evidence="2" id="KW-1185">Reference proteome</keyword>
<proteinExistence type="predicted"/>
<dbReference type="Proteomes" id="UP000282312">
    <property type="component" value="Unassembled WGS sequence"/>
</dbReference>
<organism evidence="1 2">
    <name type="scientific">Micromonospora inaquosa</name>
    <dbReference type="NCBI Taxonomy" id="2203716"/>
    <lineage>
        <taxon>Bacteria</taxon>
        <taxon>Bacillati</taxon>
        <taxon>Actinomycetota</taxon>
        <taxon>Actinomycetes</taxon>
        <taxon>Micromonosporales</taxon>
        <taxon>Micromonosporaceae</taxon>
        <taxon>Micromonospora</taxon>
    </lineage>
</organism>
<evidence type="ECO:0000313" key="2">
    <source>
        <dbReference type="Proteomes" id="UP000282312"/>
    </source>
</evidence>
<comment type="caution">
    <text evidence="1">The sequence shown here is derived from an EMBL/GenBank/DDBJ whole genome shotgun (WGS) entry which is preliminary data.</text>
</comment>